<dbReference type="SUPFAM" id="SSF46785">
    <property type="entry name" value="Winged helix' DNA-binding domain"/>
    <property type="match status" value="1"/>
</dbReference>
<reference evidence="1 2" key="1">
    <citation type="submission" date="2018-06" db="EMBL/GenBank/DDBJ databases">
        <authorList>
            <consortium name="Pathogen Informatics"/>
            <person name="Doyle S."/>
        </authorList>
    </citation>
    <scope>NUCLEOTIDE SEQUENCE [LARGE SCALE GENOMIC DNA]</scope>
    <source>
        <strain evidence="1 2">NCTC13076</strain>
    </source>
</reference>
<gene>
    <name evidence="1" type="ORF">NCTC13076_00161</name>
</gene>
<evidence type="ECO:0000313" key="2">
    <source>
        <dbReference type="Proteomes" id="UP000250070"/>
    </source>
</evidence>
<evidence type="ECO:0008006" key="3">
    <source>
        <dbReference type="Google" id="ProtNLM"/>
    </source>
</evidence>
<evidence type="ECO:0000313" key="1">
    <source>
        <dbReference type="EMBL" id="SPY36235.1"/>
    </source>
</evidence>
<protein>
    <recommendedName>
        <fullName evidence="3">HTH arsR-type domain-containing protein</fullName>
    </recommendedName>
</protein>
<dbReference type="Gene3D" id="1.10.10.10">
    <property type="entry name" value="Winged helix-like DNA-binding domain superfamily/Winged helix DNA-binding domain"/>
    <property type="match status" value="1"/>
</dbReference>
<dbReference type="AlphaFoldDB" id="A0A2X1YX75"/>
<dbReference type="InterPro" id="IPR036390">
    <property type="entry name" value="WH_DNA-bd_sf"/>
</dbReference>
<organism evidence="1 2">
    <name type="scientific">Peptoniphilus harei</name>
    <dbReference type="NCBI Taxonomy" id="54005"/>
    <lineage>
        <taxon>Bacteria</taxon>
        <taxon>Bacillati</taxon>
        <taxon>Bacillota</taxon>
        <taxon>Tissierellia</taxon>
        <taxon>Tissierellales</taxon>
        <taxon>Peptoniphilaceae</taxon>
        <taxon>Peptoniphilus</taxon>
    </lineage>
</organism>
<dbReference type="Proteomes" id="UP000250070">
    <property type="component" value="Unassembled WGS sequence"/>
</dbReference>
<dbReference type="RefSeq" id="WP_256584710.1">
    <property type="nucleotide sequence ID" value="NZ_UATM01000014.1"/>
</dbReference>
<sequence length="55" mass="6450">MKTKNDNLENTAEVLKVMAHPIRLKIIKSLIDNGPSNVDHYKKNFIFHNQLFRLT</sequence>
<dbReference type="InterPro" id="IPR036388">
    <property type="entry name" value="WH-like_DNA-bd_sf"/>
</dbReference>
<proteinExistence type="predicted"/>
<dbReference type="EMBL" id="UATM01000014">
    <property type="protein sequence ID" value="SPY36235.1"/>
    <property type="molecule type" value="Genomic_DNA"/>
</dbReference>
<accession>A0A2X1YX75</accession>
<name>A0A2X1YX75_9FIRM</name>